<evidence type="ECO:0000313" key="1">
    <source>
        <dbReference type="EMBL" id="KAF7675367.1"/>
    </source>
</evidence>
<keyword evidence="2" id="KW-1185">Reference proteome</keyword>
<protein>
    <recommendedName>
        <fullName evidence="3">ATP synthase F0 subunit 8</fullName>
    </recommendedName>
</protein>
<dbReference type="EMBL" id="SBIQ01000556">
    <property type="protein sequence ID" value="KAF7675367.1"/>
    <property type="molecule type" value="Genomic_DNA"/>
</dbReference>
<evidence type="ECO:0000313" key="2">
    <source>
        <dbReference type="Proteomes" id="UP001516464"/>
    </source>
</evidence>
<evidence type="ECO:0008006" key="3">
    <source>
        <dbReference type="Google" id="ProtNLM"/>
    </source>
</evidence>
<accession>A0ABQ7HV79</accession>
<reference evidence="1 2" key="1">
    <citation type="submission" date="2019-01" db="EMBL/GenBank/DDBJ databases">
        <title>Genomes sequencing and comparative genomics of infectious freshwater microsporidia, Cucumispora dikerogammari and Thelohania contejeani.</title>
        <authorList>
            <person name="Cormier A."/>
            <person name="Giraud I."/>
            <person name="Wattier R."/>
            <person name="Teixeira M."/>
            <person name="Grandjean F."/>
            <person name="Rigaud T."/>
            <person name="Cordaux R."/>
        </authorList>
    </citation>
    <scope>NUCLEOTIDE SEQUENCE [LARGE SCALE GENOMIC DNA]</scope>
    <source>
        <strain evidence="1">T1</strain>
        <tissue evidence="1">Spores</tissue>
    </source>
</reference>
<name>A0ABQ7HV79_9MICR</name>
<proteinExistence type="predicted"/>
<organism evidence="1 2">
    <name type="scientific">Astathelohania contejeani</name>
    <dbReference type="NCBI Taxonomy" id="164912"/>
    <lineage>
        <taxon>Eukaryota</taxon>
        <taxon>Fungi</taxon>
        <taxon>Fungi incertae sedis</taxon>
        <taxon>Microsporidia</taxon>
        <taxon>Astathelohaniidae</taxon>
        <taxon>Astathelohania</taxon>
    </lineage>
</organism>
<dbReference type="Proteomes" id="UP001516464">
    <property type="component" value="Unassembled WGS sequence"/>
</dbReference>
<comment type="caution">
    <text evidence="1">The sequence shown here is derived from an EMBL/GenBank/DDBJ whole genome shotgun (WGS) entry which is preliminary data.</text>
</comment>
<sequence>MFKFFLTFVLLFFTLIFIDIIIKFITARLLNDAGFYKYLNIIENRGSNIARESFEKVKKEMIIRVYRLCDSNLNKKNLFKAINEHTFPLINYHIGPQHLEPADFAAIVQEVPLPNKAQRASQAWV</sequence>
<gene>
    <name evidence="1" type="ORF">TCON_2716</name>
</gene>